<evidence type="ECO:0000256" key="3">
    <source>
        <dbReference type="ARBA" id="ARBA00022729"/>
    </source>
</evidence>
<dbReference type="Proteomes" id="UP000326396">
    <property type="component" value="Linkage Group LG17"/>
</dbReference>
<reference evidence="8 9" key="1">
    <citation type="submission" date="2019-05" db="EMBL/GenBank/DDBJ databases">
        <title>Mikania micrantha, genome provides insights into the molecular mechanism of rapid growth.</title>
        <authorList>
            <person name="Liu B."/>
        </authorList>
    </citation>
    <scope>NUCLEOTIDE SEQUENCE [LARGE SCALE GENOMIC DNA]</scope>
    <source>
        <strain evidence="8">NLD-2019</strain>
        <tissue evidence="8">Leaf</tissue>
    </source>
</reference>
<dbReference type="AlphaFoldDB" id="A0A5N6NVX3"/>
<dbReference type="EMBL" id="SZYD01000009">
    <property type="protein sequence ID" value="KAD5318293.1"/>
    <property type="molecule type" value="Genomic_DNA"/>
</dbReference>
<dbReference type="InterPro" id="IPR008176">
    <property type="entry name" value="Defensin_plant"/>
</dbReference>
<dbReference type="InterPro" id="IPR036574">
    <property type="entry name" value="Scorpion_toxin-like_sf"/>
</dbReference>
<evidence type="ECO:0000256" key="2">
    <source>
        <dbReference type="ARBA" id="ARBA00022525"/>
    </source>
</evidence>
<evidence type="ECO:0000256" key="5">
    <source>
        <dbReference type="SAM" id="MobiDB-lite"/>
    </source>
</evidence>
<keyword evidence="4" id="KW-1015">Disulfide bond</keyword>
<dbReference type="PROSITE" id="PS00940">
    <property type="entry name" value="GAMMA_THIONIN"/>
    <property type="match status" value="1"/>
</dbReference>
<accession>A0A5N6NVX3</accession>
<comment type="caution">
    <text evidence="8">The sequence shown here is derived from an EMBL/GenBank/DDBJ whole genome shotgun (WGS) entry which is preliminary data.</text>
</comment>
<evidence type="ECO:0000256" key="4">
    <source>
        <dbReference type="ARBA" id="ARBA00023157"/>
    </source>
</evidence>
<dbReference type="GO" id="GO:0005576">
    <property type="term" value="C:extracellular region"/>
    <property type="evidence" value="ECO:0007669"/>
    <property type="project" value="UniProtKB-SubCell"/>
</dbReference>
<feature type="region of interest" description="Disordered" evidence="5">
    <location>
        <begin position="79"/>
        <end position="166"/>
    </location>
</feature>
<dbReference type="PANTHER" id="PTHR33147:SF98">
    <property type="entry name" value="GAMMA-THIONIN-RELATED"/>
    <property type="match status" value="1"/>
</dbReference>
<dbReference type="SUPFAM" id="SSF57095">
    <property type="entry name" value="Scorpion toxin-like"/>
    <property type="match status" value="1"/>
</dbReference>
<feature type="domain" description="Knottins-like" evidence="7">
    <location>
        <begin position="28"/>
        <end position="76"/>
    </location>
</feature>
<evidence type="ECO:0000259" key="7">
    <source>
        <dbReference type="SMART" id="SM00505"/>
    </source>
</evidence>
<dbReference type="GO" id="GO:0006952">
    <property type="term" value="P:defense response"/>
    <property type="evidence" value="ECO:0007669"/>
    <property type="project" value="InterPro"/>
</dbReference>
<dbReference type="Pfam" id="PF00304">
    <property type="entry name" value="Gamma-thionin"/>
    <property type="match status" value="1"/>
</dbReference>
<organism evidence="8 9">
    <name type="scientific">Mikania micrantha</name>
    <name type="common">bitter vine</name>
    <dbReference type="NCBI Taxonomy" id="192012"/>
    <lineage>
        <taxon>Eukaryota</taxon>
        <taxon>Viridiplantae</taxon>
        <taxon>Streptophyta</taxon>
        <taxon>Embryophyta</taxon>
        <taxon>Tracheophyta</taxon>
        <taxon>Spermatophyta</taxon>
        <taxon>Magnoliopsida</taxon>
        <taxon>eudicotyledons</taxon>
        <taxon>Gunneridae</taxon>
        <taxon>Pentapetalae</taxon>
        <taxon>asterids</taxon>
        <taxon>campanulids</taxon>
        <taxon>Asterales</taxon>
        <taxon>Asteraceae</taxon>
        <taxon>Asteroideae</taxon>
        <taxon>Heliantheae alliance</taxon>
        <taxon>Eupatorieae</taxon>
        <taxon>Mikania</taxon>
    </lineage>
</organism>
<feature type="chain" id="PRO_5024343285" description="Knottins-like domain-containing protein" evidence="6">
    <location>
        <begin position="27"/>
        <end position="166"/>
    </location>
</feature>
<dbReference type="Gene3D" id="3.30.30.10">
    <property type="entry name" value="Knottin, scorpion toxin-like"/>
    <property type="match status" value="1"/>
</dbReference>
<dbReference type="OrthoDB" id="1378200at2759"/>
<protein>
    <recommendedName>
        <fullName evidence="7">Knottins-like domain-containing protein</fullName>
    </recommendedName>
</protein>
<evidence type="ECO:0000256" key="1">
    <source>
        <dbReference type="ARBA" id="ARBA00004613"/>
    </source>
</evidence>
<sequence>MARTVFVLLLMHVIFLATPDIMSVNAKLCEKPSRTWFGNCKDSEKCDKQCIEWEGAVHGSCHQREAKYMCFCYSECRPKDKVPSPPGGKPSPPNGGQPAPPTSDSKPPAPSPGGGQPSPPDGGQQPPPLDDNKPTPSPPNQGDTQPDHPPDSGKTSPPPGCNKFGD</sequence>
<name>A0A5N6NVX3_9ASTR</name>
<feature type="compositionally biased region" description="Pro residues" evidence="5">
    <location>
        <begin position="83"/>
        <end position="139"/>
    </location>
</feature>
<keyword evidence="2" id="KW-0964">Secreted</keyword>
<dbReference type="PANTHER" id="PTHR33147">
    <property type="entry name" value="DEFENSIN-LIKE PROTEIN 1"/>
    <property type="match status" value="1"/>
</dbReference>
<evidence type="ECO:0000256" key="6">
    <source>
        <dbReference type="SAM" id="SignalP"/>
    </source>
</evidence>
<proteinExistence type="predicted"/>
<gene>
    <name evidence="8" type="ORF">E3N88_18239</name>
</gene>
<keyword evidence="3 6" id="KW-0732">Signal</keyword>
<comment type="subcellular location">
    <subcellularLocation>
        <location evidence="1">Secreted</location>
    </subcellularLocation>
</comment>
<dbReference type="InterPro" id="IPR003614">
    <property type="entry name" value="Knottins"/>
</dbReference>
<dbReference type="SMART" id="SM00505">
    <property type="entry name" value="Knot1"/>
    <property type="match status" value="1"/>
</dbReference>
<keyword evidence="9" id="KW-1185">Reference proteome</keyword>
<evidence type="ECO:0000313" key="8">
    <source>
        <dbReference type="EMBL" id="KAD5318293.1"/>
    </source>
</evidence>
<evidence type="ECO:0000313" key="9">
    <source>
        <dbReference type="Proteomes" id="UP000326396"/>
    </source>
</evidence>
<feature type="signal peptide" evidence="6">
    <location>
        <begin position="1"/>
        <end position="26"/>
    </location>
</feature>